<keyword evidence="2" id="KW-1185">Reference proteome</keyword>
<comment type="caution">
    <text evidence="1">The sequence shown here is derived from an EMBL/GenBank/DDBJ whole genome shotgun (WGS) entry which is preliminary data.</text>
</comment>
<reference evidence="2" key="1">
    <citation type="journal article" date="2023" name="Nat. Plants">
        <title>Single-cell RNA sequencing provides a high-resolution roadmap for understanding the multicellular compartmentation of specialized metabolism.</title>
        <authorList>
            <person name="Sun S."/>
            <person name="Shen X."/>
            <person name="Li Y."/>
            <person name="Li Y."/>
            <person name="Wang S."/>
            <person name="Li R."/>
            <person name="Zhang H."/>
            <person name="Shen G."/>
            <person name="Guo B."/>
            <person name="Wei J."/>
            <person name="Xu J."/>
            <person name="St-Pierre B."/>
            <person name="Chen S."/>
            <person name="Sun C."/>
        </authorList>
    </citation>
    <scope>NUCLEOTIDE SEQUENCE [LARGE SCALE GENOMIC DNA]</scope>
</reference>
<evidence type="ECO:0000313" key="1">
    <source>
        <dbReference type="EMBL" id="KAI5670344.1"/>
    </source>
</evidence>
<name>A0ACC0BCK6_CATRO</name>
<dbReference type="Proteomes" id="UP001060085">
    <property type="component" value="Linkage Group LG03"/>
</dbReference>
<gene>
    <name evidence="1" type="ORF">M9H77_10708</name>
</gene>
<accession>A0ACC0BCK6</accession>
<dbReference type="EMBL" id="CM044703">
    <property type="protein sequence ID" value="KAI5670344.1"/>
    <property type="molecule type" value="Genomic_DNA"/>
</dbReference>
<proteinExistence type="predicted"/>
<evidence type="ECO:0000313" key="2">
    <source>
        <dbReference type="Proteomes" id="UP001060085"/>
    </source>
</evidence>
<sequence>MSFCLANQFFQQFLFVPEPQVQLPKFIDKKSPSGFQLRRIYQLHFKDYARFKFSPIAVSSGAASPSPAEYSEQFLGTKSKQKRQKIAGIDQDEVEDPALLADPDSCFCEFKGVQIHHKICDAELSTTNLSGGDASSNFPSNSKKIGFPMILLHGFGASTFSWNRAMKPLAQATGSKVLAFDRPAFGLTSRVDTGIYSSSGSQDARPLNPYSIMFSVLATLYFVDFLAADKVILVGHSAGSLVAVETYFEAPERVAAMVLVAPAIVAPLMTQKSVENNERDGNNKKPEEQSESINYFNLFFRLFKGLSKLTAYIAQSIMRMLKGMGDMINSLYKKALCAFLRSAIGVMLVRMVIDKFGVPAVRNAWYDSKQVTDHVLQGYTKPLRVKGWDKALVEYTIAMLSDSSSQSKPPLSKRLSEISCPVLIVTGDSDRLVPAWNSQRLSKFIPGSCLKIIKNCGHLPHEEKVEEFVSIVREFLHTTIGASEDLQLQAAT</sequence>
<organism evidence="1 2">
    <name type="scientific">Catharanthus roseus</name>
    <name type="common">Madagascar periwinkle</name>
    <name type="synonym">Vinca rosea</name>
    <dbReference type="NCBI Taxonomy" id="4058"/>
    <lineage>
        <taxon>Eukaryota</taxon>
        <taxon>Viridiplantae</taxon>
        <taxon>Streptophyta</taxon>
        <taxon>Embryophyta</taxon>
        <taxon>Tracheophyta</taxon>
        <taxon>Spermatophyta</taxon>
        <taxon>Magnoliopsida</taxon>
        <taxon>eudicotyledons</taxon>
        <taxon>Gunneridae</taxon>
        <taxon>Pentapetalae</taxon>
        <taxon>asterids</taxon>
        <taxon>lamiids</taxon>
        <taxon>Gentianales</taxon>
        <taxon>Apocynaceae</taxon>
        <taxon>Rauvolfioideae</taxon>
        <taxon>Vinceae</taxon>
        <taxon>Catharanthinae</taxon>
        <taxon>Catharanthus</taxon>
    </lineage>
</organism>
<protein>
    <submittedName>
        <fullName evidence="1">Uncharacterized protein</fullName>
    </submittedName>
</protein>